<evidence type="ECO:0000256" key="5">
    <source>
        <dbReference type="ARBA" id="ARBA00022741"/>
    </source>
</evidence>
<dbReference type="Gene3D" id="3.30.565.10">
    <property type="entry name" value="Histidine kinase-like ATPase, C-terminal domain"/>
    <property type="match status" value="1"/>
</dbReference>
<dbReference type="CDD" id="cd16917">
    <property type="entry name" value="HATPase_UhpB-NarQ-NarX-like"/>
    <property type="match status" value="1"/>
</dbReference>
<feature type="domain" description="Putative sensor" evidence="12">
    <location>
        <begin position="45"/>
        <end position="235"/>
    </location>
</feature>
<keyword evidence="3" id="KW-0597">Phosphoprotein</keyword>
<gene>
    <name evidence="13" type="ORF">SAMN06296378_2225</name>
</gene>
<dbReference type="GO" id="GO:0046983">
    <property type="term" value="F:protein dimerization activity"/>
    <property type="evidence" value="ECO:0007669"/>
    <property type="project" value="InterPro"/>
</dbReference>
<feature type="transmembrane region" description="Helical" evidence="10">
    <location>
        <begin position="43"/>
        <end position="65"/>
    </location>
</feature>
<dbReference type="RefSeq" id="WP_229671368.1">
    <property type="nucleotide sequence ID" value="NZ_BMLC01000003.1"/>
</dbReference>
<evidence type="ECO:0000256" key="9">
    <source>
        <dbReference type="SAM" id="MobiDB-lite"/>
    </source>
</evidence>
<keyword evidence="7" id="KW-0067">ATP-binding</keyword>
<protein>
    <recommendedName>
        <fullName evidence="2">histidine kinase</fullName>
        <ecNumber evidence="2">2.7.13.3</ecNumber>
    </recommendedName>
</protein>
<dbReference type="Pfam" id="PF13796">
    <property type="entry name" value="Sensor"/>
    <property type="match status" value="1"/>
</dbReference>
<proteinExistence type="predicted"/>
<keyword evidence="8" id="KW-0902">Two-component regulatory system</keyword>
<evidence type="ECO:0000256" key="1">
    <source>
        <dbReference type="ARBA" id="ARBA00000085"/>
    </source>
</evidence>
<dbReference type="AlphaFoldDB" id="A0A2C8ZWU2"/>
<dbReference type="GO" id="GO:0016020">
    <property type="term" value="C:membrane"/>
    <property type="evidence" value="ECO:0007669"/>
    <property type="project" value="InterPro"/>
</dbReference>
<dbReference type="Proteomes" id="UP000219440">
    <property type="component" value="Unassembled WGS sequence"/>
</dbReference>
<dbReference type="SUPFAM" id="SSF55874">
    <property type="entry name" value="ATPase domain of HSP90 chaperone/DNA topoisomerase II/histidine kinase"/>
    <property type="match status" value="1"/>
</dbReference>
<organism evidence="13 14">
    <name type="scientific">Salinibacterium xinjiangense</name>
    <dbReference type="NCBI Taxonomy" id="386302"/>
    <lineage>
        <taxon>Bacteria</taxon>
        <taxon>Bacillati</taxon>
        <taxon>Actinomycetota</taxon>
        <taxon>Actinomycetes</taxon>
        <taxon>Micrococcales</taxon>
        <taxon>Microbacteriaceae</taxon>
        <taxon>Salinibacterium</taxon>
    </lineage>
</organism>
<dbReference type="PANTHER" id="PTHR24421:SF10">
    <property type="entry name" value="NITRATE_NITRITE SENSOR PROTEIN NARQ"/>
    <property type="match status" value="1"/>
</dbReference>
<dbReference type="InterPro" id="IPR011712">
    <property type="entry name" value="Sig_transdc_His_kin_sub3_dim/P"/>
</dbReference>
<dbReference type="InterPro" id="IPR036890">
    <property type="entry name" value="HATPase_C_sf"/>
</dbReference>
<sequence length="466" mass="49622">MIATDLAGDPMAADPKAAGPMSGSTTPRGNGYGRLWRRLPAELVYLLIGFPIALTGFGIVITLFFTGIGTLVTFFIGVILIIGALYVARGFGTLDVILIEWTGRPAIPRPEWQDARAATGFFGWLRAVLGNGHYWLYLLHTMVVDFVVKTVTWTITIAWLSITVGGLTFWFWDMIAPVGVGDWRPSQWLLPNAAIDHQIADRILGMLVGVLFLATLPIVTRGLTSLHWLIARGILGAWKSDALQREVVTLAASRGAAHSAEGHSLRRLERDIHDGPQQRLVRLQMDLAAADRQLATDPDQARILIAEAMQQSKDALEELRALSRGFAPPILLDRGLVAALESAAVRSTVPTRVVDELPPGAEFAEEIERNAYFVASEALTNAAKHSGATEVEMVVSLVAGVGSDLALSVTVTDNGIGGAFSIAGHGIAGLQGRMRGLGGTLELSSPAGGPTVVTANIPVASPASVP</sequence>
<evidence type="ECO:0000256" key="8">
    <source>
        <dbReference type="ARBA" id="ARBA00023012"/>
    </source>
</evidence>
<keyword evidence="4" id="KW-0808">Transferase</keyword>
<feature type="region of interest" description="Disordered" evidence="9">
    <location>
        <begin position="1"/>
        <end position="26"/>
    </location>
</feature>
<dbReference type="InterPro" id="IPR050482">
    <property type="entry name" value="Sensor_HK_TwoCompSys"/>
</dbReference>
<accession>A0A2C8ZWU2</accession>
<reference evidence="13 14" key="1">
    <citation type="submission" date="2017-09" db="EMBL/GenBank/DDBJ databases">
        <authorList>
            <person name="Ehlers B."/>
            <person name="Leendertz F.H."/>
        </authorList>
    </citation>
    <scope>NUCLEOTIDE SEQUENCE [LARGE SCALE GENOMIC DNA]</scope>
    <source>
        <strain evidence="13 14">CGMCC 1.05381</strain>
    </source>
</reference>
<dbReference type="Pfam" id="PF07730">
    <property type="entry name" value="HisKA_3"/>
    <property type="match status" value="1"/>
</dbReference>
<evidence type="ECO:0000313" key="14">
    <source>
        <dbReference type="Proteomes" id="UP000219440"/>
    </source>
</evidence>
<keyword evidence="10" id="KW-0472">Membrane</keyword>
<keyword evidence="5" id="KW-0547">Nucleotide-binding</keyword>
<keyword evidence="14" id="KW-1185">Reference proteome</keyword>
<dbReference type="EC" id="2.7.13.3" evidence="2"/>
<keyword evidence="10" id="KW-1133">Transmembrane helix</keyword>
<dbReference type="GO" id="GO:0005524">
    <property type="term" value="F:ATP binding"/>
    <property type="evidence" value="ECO:0007669"/>
    <property type="project" value="UniProtKB-KW"/>
</dbReference>
<evidence type="ECO:0000256" key="3">
    <source>
        <dbReference type="ARBA" id="ARBA00022553"/>
    </source>
</evidence>
<name>A0A2C8ZWU2_9MICO</name>
<dbReference type="EMBL" id="OCST01000004">
    <property type="protein sequence ID" value="SOE70422.1"/>
    <property type="molecule type" value="Genomic_DNA"/>
</dbReference>
<keyword evidence="6 13" id="KW-0418">Kinase</keyword>
<feature type="transmembrane region" description="Helical" evidence="10">
    <location>
        <begin position="71"/>
        <end position="88"/>
    </location>
</feature>
<dbReference type="InterPro" id="IPR025828">
    <property type="entry name" value="Put_sensor_dom"/>
</dbReference>
<evidence type="ECO:0000256" key="10">
    <source>
        <dbReference type="SAM" id="Phobius"/>
    </source>
</evidence>
<evidence type="ECO:0000256" key="2">
    <source>
        <dbReference type="ARBA" id="ARBA00012438"/>
    </source>
</evidence>
<feature type="transmembrane region" description="Helical" evidence="10">
    <location>
        <begin position="151"/>
        <end position="172"/>
    </location>
</feature>
<feature type="transmembrane region" description="Helical" evidence="10">
    <location>
        <begin position="199"/>
        <end position="219"/>
    </location>
</feature>
<evidence type="ECO:0000259" key="12">
    <source>
        <dbReference type="Pfam" id="PF13796"/>
    </source>
</evidence>
<feature type="domain" description="Signal transduction histidine kinase subgroup 3 dimerisation and phosphoacceptor" evidence="11">
    <location>
        <begin position="266"/>
        <end position="329"/>
    </location>
</feature>
<evidence type="ECO:0000256" key="6">
    <source>
        <dbReference type="ARBA" id="ARBA00022777"/>
    </source>
</evidence>
<evidence type="ECO:0000256" key="4">
    <source>
        <dbReference type="ARBA" id="ARBA00022679"/>
    </source>
</evidence>
<evidence type="ECO:0000313" key="13">
    <source>
        <dbReference type="EMBL" id="SOE70422.1"/>
    </source>
</evidence>
<keyword evidence="10" id="KW-0812">Transmembrane</keyword>
<dbReference type="PANTHER" id="PTHR24421">
    <property type="entry name" value="NITRATE/NITRITE SENSOR PROTEIN NARX-RELATED"/>
    <property type="match status" value="1"/>
</dbReference>
<comment type="catalytic activity">
    <reaction evidence="1">
        <text>ATP + protein L-histidine = ADP + protein N-phospho-L-histidine.</text>
        <dbReference type="EC" id="2.7.13.3"/>
    </reaction>
</comment>
<dbReference type="GO" id="GO:0000155">
    <property type="term" value="F:phosphorelay sensor kinase activity"/>
    <property type="evidence" value="ECO:0007669"/>
    <property type="project" value="InterPro"/>
</dbReference>
<evidence type="ECO:0000259" key="11">
    <source>
        <dbReference type="Pfam" id="PF07730"/>
    </source>
</evidence>
<dbReference type="Gene3D" id="1.20.5.1930">
    <property type="match status" value="1"/>
</dbReference>
<evidence type="ECO:0000256" key="7">
    <source>
        <dbReference type="ARBA" id="ARBA00022840"/>
    </source>
</evidence>